<gene>
    <name evidence="1" type="ORF">DC041_0002689</name>
</gene>
<dbReference type="Gene3D" id="3.40.50.300">
    <property type="entry name" value="P-loop containing nucleotide triphosphate hydrolases"/>
    <property type="match status" value="1"/>
</dbReference>
<name>A0A430Q2K2_SCHBO</name>
<dbReference type="InterPro" id="IPR027417">
    <property type="entry name" value="P-loop_NTPase"/>
</dbReference>
<evidence type="ECO:0000313" key="1">
    <source>
        <dbReference type="EMBL" id="RTG81916.1"/>
    </source>
</evidence>
<sequence>MSLKKALEIIYSQPCYHGYELVTRKQCDIAKWQTLINEVRTTSCEGKIHRYLSEILVGYVAVTDVQSCALYRELMSIYPNAKVR</sequence>
<comment type="caution">
    <text evidence="1">The sequence shown here is derived from an EMBL/GenBank/DDBJ whole genome shotgun (WGS) entry which is preliminary data.</text>
</comment>
<evidence type="ECO:0000313" key="2">
    <source>
        <dbReference type="Proteomes" id="UP000290809"/>
    </source>
</evidence>
<reference evidence="1 2" key="1">
    <citation type="journal article" date="2019" name="PLoS Pathog.">
        <title>Genome sequence of the bovine parasite Schistosoma bovis Tanzania.</title>
        <authorList>
            <person name="Oey H."/>
            <person name="Zakrzewski M."/>
            <person name="Gobert G."/>
            <person name="Gravermann K."/>
            <person name="Stoye J."/>
            <person name="Jones M."/>
            <person name="Mcmanus D."/>
            <person name="Krause L."/>
        </authorList>
    </citation>
    <scope>NUCLEOTIDE SEQUENCE [LARGE SCALE GENOMIC DNA]</scope>
    <source>
        <strain evidence="1 2">TAN1997</strain>
    </source>
</reference>
<accession>A0A430Q2K2</accession>
<dbReference type="InterPro" id="IPR040632">
    <property type="entry name" value="Sulfotransfer_4"/>
</dbReference>
<dbReference type="AlphaFoldDB" id="A0A430Q2K2"/>
<dbReference type="EMBL" id="QMKO01003081">
    <property type="protein sequence ID" value="RTG81916.1"/>
    <property type="molecule type" value="Genomic_DNA"/>
</dbReference>
<protein>
    <submittedName>
        <fullName evidence="1">Uncharacterized protein</fullName>
    </submittedName>
</protein>
<dbReference type="Proteomes" id="UP000290809">
    <property type="component" value="Unassembled WGS sequence"/>
</dbReference>
<keyword evidence="2" id="KW-1185">Reference proteome</keyword>
<dbReference type="STRING" id="6184.A0A430Q2K2"/>
<organism evidence="1 2">
    <name type="scientific">Schistosoma bovis</name>
    <name type="common">Blood fluke</name>
    <dbReference type="NCBI Taxonomy" id="6184"/>
    <lineage>
        <taxon>Eukaryota</taxon>
        <taxon>Metazoa</taxon>
        <taxon>Spiralia</taxon>
        <taxon>Lophotrochozoa</taxon>
        <taxon>Platyhelminthes</taxon>
        <taxon>Trematoda</taxon>
        <taxon>Digenea</taxon>
        <taxon>Strigeidida</taxon>
        <taxon>Schistosomatoidea</taxon>
        <taxon>Schistosomatidae</taxon>
        <taxon>Schistosoma</taxon>
    </lineage>
</organism>
<dbReference type="Pfam" id="PF17784">
    <property type="entry name" value="Sulfotransfer_4"/>
    <property type="match status" value="1"/>
</dbReference>
<proteinExistence type="predicted"/>